<dbReference type="Pfam" id="PF00580">
    <property type="entry name" value="UvrD-helicase"/>
    <property type="match status" value="1"/>
</dbReference>
<dbReference type="SUPFAM" id="SSF52540">
    <property type="entry name" value="P-loop containing nucleoside triphosphate hydrolases"/>
    <property type="match status" value="1"/>
</dbReference>
<name>A0A372GGC3_9ACTN</name>
<dbReference type="GO" id="GO:0000725">
    <property type="term" value="P:recombinational repair"/>
    <property type="evidence" value="ECO:0007669"/>
    <property type="project" value="TreeGrafter"/>
</dbReference>
<feature type="domain" description="UvrD-like helicase ATP-binding" evidence="5">
    <location>
        <begin position="125"/>
        <end position="187"/>
    </location>
</feature>
<organism evidence="6 7">
    <name type="scientific">Actinomadura spongiicola</name>
    <dbReference type="NCBI Taxonomy" id="2303421"/>
    <lineage>
        <taxon>Bacteria</taxon>
        <taxon>Bacillati</taxon>
        <taxon>Actinomycetota</taxon>
        <taxon>Actinomycetes</taxon>
        <taxon>Streptosporangiales</taxon>
        <taxon>Thermomonosporaceae</taxon>
        <taxon>Actinomadura</taxon>
    </lineage>
</organism>
<dbReference type="Proteomes" id="UP000262882">
    <property type="component" value="Unassembled WGS sequence"/>
</dbReference>
<evidence type="ECO:0000256" key="3">
    <source>
        <dbReference type="ARBA" id="ARBA00022806"/>
    </source>
</evidence>
<dbReference type="RefSeq" id="WP_117400826.1">
    <property type="nucleotide sequence ID" value="NZ_QVNQ01000005.1"/>
</dbReference>
<evidence type="ECO:0000256" key="1">
    <source>
        <dbReference type="ARBA" id="ARBA00022741"/>
    </source>
</evidence>
<dbReference type="GO" id="GO:0005524">
    <property type="term" value="F:ATP binding"/>
    <property type="evidence" value="ECO:0007669"/>
    <property type="project" value="UniProtKB-KW"/>
</dbReference>
<dbReference type="Gene3D" id="3.40.50.300">
    <property type="entry name" value="P-loop containing nucleotide triphosphate hydrolases"/>
    <property type="match status" value="2"/>
</dbReference>
<keyword evidence="3 6" id="KW-0347">Helicase</keyword>
<accession>A0A372GGC3</accession>
<dbReference type="GO" id="GO:0005829">
    <property type="term" value="C:cytosol"/>
    <property type="evidence" value="ECO:0007669"/>
    <property type="project" value="TreeGrafter"/>
</dbReference>
<reference evidence="6 7" key="1">
    <citation type="submission" date="2018-08" db="EMBL/GenBank/DDBJ databases">
        <title>Actinomadura spongicola sp. nov., isolated from marine sponge Leucetta chagosensis.</title>
        <authorList>
            <person name="Li L."/>
            <person name="Lin H.W."/>
        </authorList>
    </citation>
    <scope>NUCLEOTIDE SEQUENCE [LARGE SCALE GENOMIC DNA]</scope>
    <source>
        <strain evidence="6 7">LHW52907</strain>
    </source>
</reference>
<dbReference type="GO" id="GO:0016787">
    <property type="term" value="F:hydrolase activity"/>
    <property type="evidence" value="ECO:0007669"/>
    <property type="project" value="UniProtKB-KW"/>
</dbReference>
<dbReference type="InterPro" id="IPR027417">
    <property type="entry name" value="P-loop_NTPase"/>
</dbReference>
<evidence type="ECO:0000313" key="7">
    <source>
        <dbReference type="Proteomes" id="UP000262882"/>
    </source>
</evidence>
<proteinExistence type="predicted"/>
<dbReference type="EMBL" id="QVNQ01000005">
    <property type="protein sequence ID" value="RFS84139.1"/>
    <property type="molecule type" value="Genomic_DNA"/>
</dbReference>
<keyword evidence="2" id="KW-0378">Hydrolase</keyword>
<gene>
    <name evidence="6" type="ORF">D0T12_18450</name>
</gene>
<sequence>MQSPKNLAVIAAAGSRKTQHIVDCVLSMPDQRALVTTYTNENLHELQNRLSAGRGLVSSHVAVMGWFSFLLSDCVKPYQSAVLGEVGIVRGLNFIGKRPQFARKDRPLTYYLDPHRAVYRDEASALAVEANRLSNGKVINRLSQIYDHIYVDEVQDMAGYDLELLELLMQSPLGVTVVGDPRQSTYSTNDSSKNKKFRGSGIADWLSKRSDLCAIEERVESYRCNQHICDFADGLYPDLPKTVAKNSEITGHDGVFSVKPSEVVAYVETYAPKVLRLNKNSDTQGLEALNFGMSKGRTYDRVLIFPTKPMIEYFRSRDPSRAGNRAALYVAATRARHSVAFVIP</sequence>
<dbReference type="OrthoDB" id="5107704at2"/>
<dbReference type="AlphaFoldDB" id="A0A372GGC3"/>
<dbReference type="InterPro" id="IPR014016">
    <property type="entry name" value="UvrD-like_ATP-bd"/>
</dbReference>
<evidence type="ECO:0000256" key="4">
    <source>
        <dbReference type="ARBA" id="ARBA00022840"/>
    </source>
</evidence>
<keyword evidence="7" id="KW-1185">Reference proteome</keyword>
<dbReference type="InterPro" id="IPR000212">
    <property type="entry name" value="DNA_helicase_UvrD/REP"/>
</dbReference>
<dbReference type="GO" id="GO:0043138">
    <property type="term" value="F:3'-5' DNA helicase activity"/>
    <property type="evidence" value="ECO:0007669"/>
    <property type="project" value="TreeGrafter"/>
</dbReference>
<keyword evidence="1" id="KW-0547">Nucleotide-binding</keyword>
<evidence type="ECO:0000259" key="5">
    <source>
        <dbReference type="Pfam" id="PF00580"/>
    </source>
</evidence>
<dbReference type="PANTHER" id="PTHR11070">
    <property type="entry name" value="UVRD / RECB / PCRA DNA HELICASE FAMILY MEMBER"/>
    <property type="match status" value="1"/>
</dbReference>
<protein>
    <submittedName>
        <fullName evidence="6">DNA helicase II</fullName>
    </submittedName>
</protein>
<evidence type="ECO:0000256" key="2">
    <source>
        <dbReference type="ARBA" id="ARBA00022801"/>
    </source>
</evidence>
<dbReference type="GO" id="GO:0003677">
    <property type="term" value="F:DNA binding"/>
    <property type="evidence" value="ECO:0007669"/>
    <property type="project" value="InterPro"/>
</dbReference>
<comment type="caution">
    <text evidence="6">The sequence shown here is derived from an EMBL/GenBank/DDBJ whole genome shotgun (WGS) entry which is preliminary data.</text>
</comment>
<dbReference type="PANTHER" id="PTHR11070:SF2">
    <property type="entry name" value="ATP-DEPENDENT DNA HELICASE SRS2"/>
    <property type="match status" value="1"/>
</dbReference>
<keyword evidence="4" id="KW-0067">ATP-binding</keyword>
<evidence type="ECO:0000313" key="6">
    <source>
        <dbReference type="EMBL" id="RFS84139.1"/>
    </source>
</evidence>